<dbReference type="SMART" id="SM00421">
    <property type="entry name" value="HTH_LUXR"/>
    <property type="match status" value="1"/>
</dbReference>
<dbReference type="PANTHER" id="PTHR43214:SF24">
    <property type="entry name" value="TRANSCRIPTIONAL REGULATORY PROTEIN NARL-RELATED"/>
    <property type="match status" value="1"/>
</dbReference>
<organism evidence="5 6">
    <name type="scientific">Streptomyces evansiae</name>
    <dbReference type="NCBI Taxonomy" id="3075535"/>
    <lineage>
        <taxon>Bacteria</taxon>
        <taxon>Bacillati</taxon>
        <taxon>Actinomycetota</taxon>
        <taxon>Actinomycetes</taxon>
        <taxon>Kitasatosporales</taxon>
        <taxon>Streptomycetaceae</taxon>
        <taxon>Streptomyces</taxon>
    </lineage>
</organism>
<keyword evidence="6" id="KW-1185">Reference proteome</keyword>
<evidence type="ECO:0000259" key="4">
    <source>
        <dbReference type="SMART" id="SM00421"/>
    </source>
</evidence>
<feature type="domain" description="HTH luxR-type" evidence="4">
    <location>
        <begin position="139"/>
        <end position="196"/>
    </location>
</feature>
<evidence type="ECO:0000313" key="5">
    <source>
        <dbReference type="EMBL" id="MDT0407810.1"/>
    </source>
</evidence>
<dbReference type="InterPro" id="IPR039420">
    <property type="entry name" value="WalR-like"/>
</dbReference>
<evidence type="ECO:0000256" key="3">
    <source>
        <dbReference type="ARBA" id="ARBA00023163"/>
    </source>
</evidence>
<name>A0ABU2QWI5_9ACTN</name>
<dbReference type="Gene3D" id="1.10.10.10">
    <property type="entry name" value="Winged helix-like DNA-binding domain superfamily/Winged helix DNA-binding domain"/>
    <property type="match status" value="1"/>
</dbReference>
<reference evidence="6" key="1">
    <citation type="submission" date="2023-07" db="EMBL/GenBank/DDBJ databases">
        <title>30 novel species of actinomycetes from the DSMZ collection.</title>
        <authorList>
            <person name="Nouioui I."/>
        </authorList>
    </citation>
    <scope>NUCLEOTIDE SEQUENCE [LARGE SCALE GENOMIC DNA]</scope>
    <source>
        <strain evidence="6">DSM 41979</strain>
    </source>
</reference>
<dbReference type="InterPro" id="IPR036388">
    <property type="entry name" value="WH-like_DNA-bd_sf"/>
</dbReference>
<gene>
    <name evidence="5" type="ORF">RM698_01925</name>
</gene>
<dbReference type="PANTHER" id="PTHR43214">
    <property type="entry name" value="TWO-COMPONENT RESPONSE REGULATOR"/>
    <property type="match status" value="1"/>
</dbReference>
<dbReference type="EMBL" id="JAVRET010000002">
    <property type="protein sequence ID" value="MDT0407810.1"/>
    <property type="molecule type" value="Genomic_DNA"/>
</dbReference>
<dbReference type="SUPFAM" id="SSF46894">
    <property type="entry name" value="C-terminal effector domain of the bipartite response regulators"/>
    <property type="match status" value="2"/>
</dbReference>
<keyword evidence="1" id="KW-0805">Transcription regulation</keyword>
<protein>
    <submittedName>
        <fullName evidence="5">DNA-binding protein</fullName>
    </submittedName>
</protein>
<keyword evidence="3" id="KW-0804">Transcription</keyword>
<comment type="caution">
    <text evidence="5">The sequence shown here is derived from an EMBL/GenBank/DDBJ whole genome shotgun (WGS) entry which is preliminary data.</text>
</comment>
<sequence length="285" mass="30179">MAAGWGNSEIASRTGLPALRVNTLVQQLRERLRLPDSASRAMLVHQLLVQRYIPVPARDGRPALIPTEARLVRAWGEHATRLAVADALTMPPGEVDLWTRTLLRKLRARSTPHLVALGHALGVFASPSLGANEPLPVRPGLLSPARATALGLAARGMGKEEIASLLHVSPETVTHHLKAARAALGCPPGTALHVLVHTLFATGAATPPTIAAPAPPLTATQLHLWKAIATNSLSSDIARAVGTTPQALRPAVGHLTAHAGTDSALGLVVRGHAWNWWDWKETTTT</sequence>
<dbReference type="InterPro" id="IPR016032">
    <property type="entry name" value="Sig_transdc_resp-reg_C-effctor"/>
</dbReference>
<dbReference type="GO" id="GO:0003677">
    <property type="term" value="F:DNA binding"/>
    <property type="evidence" value="ECO:0007669"/>
    <property type="project" value="UniProtKB-KW"/>
</dbReference>
<evidence type="ECO:0000256" key="2">
    <source>
        <dbReference type="ARBA" id="ARBA00023125"/>
    </source>
</evidence>
<dbReference type="Proteomes" id="UP001183610">
    <property type="component" value="Unassembled WGS sequence"/>
</dbReference>
<proteinExistence type="predicted"/>
<dbReference type="RefSeq" id="WP_010262804.1">
    <property type="nucleotide sequence ID" value="NZ_JAVRET010000002.1"/>
</dbReference>
<keyword evidence="2 5" id="KW-0238">DNA-binding</keyword>
<dbReference type="InterPro" id="IPR000792">
    <property type="entry name" value="Tscrpt_reg_LuxR_C"/>
</dbReference>
<evidence type="ECO:0000256" key="1">
    <source>
        <dbReference type="ARBA" id="ARBA00023015"/>
    </source>
</evidence>
<accession>A0ABU2QWI5</accession>
<evidence type="ECO:0000313" key="6">
    <source>
        <dbReference type="Proteomes" id="UP001183610"/>
    </source>
</evidence>